<evidence type="ECO:0000256" key="2">
    <source>
        <dbReference type="SAM" id="Phobius"/>
    </source>
</evidence>
<keyword evidence="2" id="KW-1133">Transmembrane helix</keyword>
<evidence type="ECO:0000313" key="3">
    <source>
        <dbReference type="EMBL" id="TDN82919.1"/>
    </source>
</evidence>
<reference evidence="3 4" key="1">
    <citation type="submission" date="2019-03" db="EMBL/GenBank/DDBJ databases">
        <title>Genomic Encyclopedia of Type Strains, Phase IV (KMG-IV): sequencing the most valuable type-strain genomes for metagenomic binning, comparative biology and taxonomic classification.</title>
        <authorList>
            <person name="Goeker M."/>
        </authorList>
    </citation>
    <scope>NUCLEOTIDE SEQUENCE [LARGE SCALE GENOMIC DNA]</scope>
    <source>
        <strain evidence="3 4">DSM 25059</strain>
    </source>
</reference>
<accession>A0A4R6FMU9</accession>
<keyword evidence="2" id="KW-0812">Transmembrane</keyword>
<keyword evidence="2" id="KW-0472">Membrane</keyword>
<sequence>MTRCAHRGWSCGPGALIFAAVFSLLKFLSPLRAYRDLRGFLVQRRPHELVFMVIAAFLTMIVIAGFVHDSRVEVPYKENIIYVESWPLNRSDAEIRAQQKIDMEKQREDAEKLEKLRAERRAQFQRIDNSLDSWGF</sequence>
<feature type="transmembrane region" description="Helical" evidence="2">
    <location>
        <begin position="49"/>
        <end position="67"/>
    </location>
</feature>
<gene>
    <name evidence="3" type="ORF">EV664_105116</name>
</gene>
<feature type="transmembrane region" description="Helical" evidence="2">
    <location>
        <begin position="6"/>
        <end position="28"/>
    </location>
</feature>
<dbReference type="EMBL" id="SNWD01000005">
    <property type="protein sequence ID" value="TDN82919.1"/>
    <property type="molecule type" value="Genomic_DNA"/>
</dbReference>
<comment type="caution">
    <text evidence="3">The sequence shown here is derived from an EMBL/GenBank/DDBJ whole genome shotgun (WGS) entry which is preliminary data.</text>
</comment>
<protein>
    <submittedName>
        <fullName evidence="3">Uncharacterized protein</fullName>
    </submittedName>
</protein>
<evidence type="ECO:0000256" key="1">
    <source>
        <dbReference type="SAM" id="Coils"/>
    </source>
</evidence>
<proteinExistence type="predicted"/>
<keyword evidence="1" id="KW-0175">Coiled coil</keyword>
<keyword evidence="4" id="KW-1185">Reference proteome</keyword>
<evidence type="ECO:0000313" key="4">
    <source>
        <dbReference type="Proteomes" id="UP000295493"/>
    </source>
</evidence>
<organism evidence="3 4">
    <name type="scientific">Stakelama pacifica</name>
    <dbReference type="NCBI Taxonomy" id="517720"/>
    <lineage>
        <taxon>Bacteria</taxon>
        <taxon>Pseudomonadati</taxon>
        <taxon>Pseudomonadota</taxon>
        <taxon>Alphaproteobacteria</taxon>
        <taxon>Sphingomonadales</taxon>
        <taxon>Sphingomonadaceae</taxon>
        <taxon>Stakelama</taxon>
    </lineage>
</organism>
<dbReference type="Proteomes" id="UP000295493">
    <property type="component" value="Unassembled WGS sequence"/>
</dbReference>
<dbReference type="AlphaFoldDB" id="A0A4R6FMU9"/>
<name>A0A4R6FMU9_9SPHN</name>
<feature type="coiled-coil region" evidence="1">
    <location>
        <begin position="96"/>
        <end position="123"/>
    </location>
</feature>